<proteinExistence type="predicted"/>
<name>A0ABW5Y7Q0_9SPHI</name>
<dbReference type="InterPro" id="IPR036361">
    <property type="entry name" value="SAP_dom_sf"/>
</dbReference>
<evidence type="ECO:0000313" key="2">
    <source>
        <dbReference type="Proteomes" id="UP001597557"/>
    </source>
</evidence>
<dbReference type="Pfam" id="PF09905">
    <property type="entry name" value="VF530"/>
    <property type="match status" value="1"/>
</dbReference>
<dbReference type="EMBL" id="JBHUPD010000001">
    <property type="protein sequence ID" value="MFD2871290.1"/>
    <property type="molecule type" value="Genomic_DNA"/>
</dbReference>
<dbReference type="Gene3D" id="1.10.720.30">
    <property type="entry name" value="SAP domain"/>
    <property type="match status" value="1"/>
</dbReference>
<dbReference type="GO" id="GO:0003677">
    <property type="term" value="F:DNA binding"/>
    <property type="evidence" value="ECO:0007669"/>
    <property type="project" value="UniProtKB-KW"/>
</dbReference>
<evidence type="ECO:0000313" key="1">
    <source>
        <dbReference type="EMBL" id="MFD2871290.1"/>
    </source>
</evidence>
<sequence>MQEQPNNPLHGKTLEAILTELVAKYGWPELGYRIRINCFLDNPSISSSLKFLRKTPWARQKVEDLYVRGK</sequence>
<gene>
    <name evidence="1" type="ORF">ACFS5N_02345</name>
</gene>
<dbReference type="RefSeq" id="WP_377181832.1">
    <property type="nucleotide sequence ID" value="NZ_JBHUPD010000001.1"/>
</dbReference>
<dbReference type="InterPro" id="IPR018668">
    <property type="entry name" value="DNA-binding_VF530-like"/>
</dbReference>
<organism evidence="1 2">
    <name type="scientific">Mucilaginibacter ximonensis</name>
    <dbReference type="NCBI Taxonomy" id="538021"/>
    <lineage>
        <taxon>Bacteria</taxon>
        <taxon>Pseudomonadati</taxon>
        <taxon>Bacteroidota</taxon>
        <taxon>Sphingobacteriia</taxon>
        <taxon>Sphingobacteriales</taxon>
        <taxon>Sphingobacteriaceae</taxon>
        <taxon>Mucilaginibacter</taxon>
    </lineage>
</organism>
<dbReference type="Proteomes" id="UP001597557">
    <property type="component" value="Unassembled WGS sequence"/>
</dbReference>
<keyword evidence="1" id="KW-0238">DNA-binding</keyword>
<reference evidence="2" key="1">
    <citation type="journal article" date="2019" name="Int. J. Syst. Evol. Microbiol.">
        <title>The Global Catalogue of Microorganisms (GCM) 10K type strain sequencing project: providing services to taxonomists for standard genome sequencing and annotation.</title>
        <authorList>
            <consortium name="The Broad Institute Genomics Platform"/>
            <consortium name="The Broad Institute Genome Sequencing Center for Infectious Disease"/>
            <person name="Wu L."/>
            <person name="Ma J."/>
        </authorList>
    </citation>
    <scope>NUCLEOTIDE SEQUENCE [LARGE SCALE GENOMIC DNA]</scope>
    <source>
        <strain evidence="2">KCTC 22437</strain>
    </source>
</reference>
<keyword evidence="2" id="KW-1185">Reference proteome</keyword>
<protein>
    <submittedName>
        <fullName evidence="1">VF530 family DNA-binding protein</fullName>
    </submittedName>
</protein>
<comment type="caution">
    <text evidence="1">The sequence shown here is derived from an EMBL/GenBank/DDBJ whole genome shotgun (WGS) entry which is preliminary data.</text>
</comment>
<accession>A0ABW5Y7Q0</accession>